<dbReference type="EMBL" id="BMQK01000021">
    <property type="protein sequence ID" value="GGQ83730.1"/>
    <property type="molecule type" value="Genomic_DNA"/>
</dbReference>
<comment type="caution">
    <text evidence="2">The sequence shown here is derived from an EMBL/GenBank/DDBJ whole genome shotgun (WGS) entry which is preliminary data.</text>
</comment>
<evidence type="ECO:0000256" key="1">
    <source>
        <dbReference type="SAM" id="Phobius"/>
    </source>
</evidence>
<dbReference type="Proteomes" id="UP000620156">
    <property type="component" value="Unassembled WGS sequence"/>
</dbReference>
<gene>
    <name evidence="2" type="ORF">GCM10010145_61630</name>
</gene>
<proteinExistence type="predicted"/>
<feature type="transmembrane region" description="Helical" evidence="1">
    <location>
        <begin position="35"/>
        <end position="54"/>
    </location>
</feature>
<protein>
    <recommendedName>
        <fullName evidence="4">PE-PGRS family protein</fullName>
    </recommendedName>
</protein>
<reference evidence="2" key="2">
    <citation type="submission" date="2020-09" db="EMBL/GenBank/DDBJ databases">
        <authorList>
            <person name="Sun Q."/>
            <person name="Ohkuma M."/>
        </authorList>
    </citation>
    <scope>NUCLEOTIDE SEQUENCE</scope>
    <source>
        <strain evidence="2">JCM 3131</strain>
    </source>
</reference>
<dbReference type="RefSeq" id="WP_189220177.1">
    <property type="nucleotide sequence ID" value="NZ_BMQK01000021.1"/>
</dbReference>
<keyword evidence="3" id="KW-1185">Reference proteome</keyword>
<feature type="transmembrane region" description="Helical" evidence="1">
    <location>
        <begin position="12"/>
        <end position="29"/>
    </location>
</feature>
<evidence type="ECO:0000313" key="2">
    <source>
        <dbReference type="EMBL" id="GGQ83730.1"/>
    </source>
</evidence>
<dbReference type="AlphaFoldDB" id="A0A918EZ71"/>
<accession>A0A918EZ71</accession>
<reference evidence="2" key="1">
    <citation type="journal article" date="2014" name="Int. J. Syst. Evol. Microbiol.">
        <title>Complete genome sequence of Corynebacterium casei LMG S-19264T (=DSM 44701T), isolated from a smear-ripened cheese.</title>
        <authorList>
            <consortium name="US DOE Joint Genome Institute (JGI-PGF)"/>
            <person name="Walter F."/>
            <person name="Albersmeier A."/>
            <person name="Kalinowski J."/>
            <person name="Ruckert C."/>
        </authorList>
    </citation>
    <scope>NUCLEOTIDE SEQUENCE</scope>
    <source>
        <strain evidence="2">JCM 3131</strain>
    </source>
</reference>
<keyword evidence="1" id="KW-0472">Membrane</keyword>
<organism evidence="2 3">
    <name type="scientific">Streptomyces ruber</name>
    <dbReference type="NCBI Taxonomy" id="83378"/>
    <lineage>
        <taxon>Bacteria</taxon>
        <taxon>Bacillati</taxon>
        <taxon>Actinomycetota</taxon>
        <taxon>Actinomycetes</taxon>
        <taxon>Kitasatosporales</taxon>
        <taxon>Streptomycetaceae</taxon>
        <taxon>Streptomyces</taxon>
    </lineage>
</organism>
<feature type="transmembrane region" description="Helical" evidence="1">
    <location>
        <begin position="174"/>
        <end position="193"/>
    </location>
</feature>
<keyword evidence="1" id="KW-0812">Transmembrane</keyword>
<evidence type="ECO:0000313" key="3">
    <source>
        <dbReference type="Proteomes" id="UP000620156"/>
    </source>
</evidence>
<evidence type="ECO:0008006" key="4">
    <source>
        <dbReference type="Google" id="ProtNLM"/>
    </source>
</evidence>
<sequence length="262" mass="27513">MSAGGTLRVLRAAMFAAVCVVLAAASHMLMSGAGVPWWVLSAGAAVVGVVGWALGGQERRRRTVVGLTVAVQTGLHVAFTLAQSGGQRPSASTASSTQSVQEWARYLLCGTDPTPAEAARAYDIAVQAGLLQRMHHAPGHDAGAMTSSGHDMTAVTDMPWMAGMHDMGHMTGTASWGMLAAHLLAALLCGLWLAQGERAVFALVRAGADRVFVPLRLVLAVFVPLPRPPAFRPAPRARRRLRQLLLVHALTTRGPPGEIAVL</sequence>
<keyword evidence="1" id="KW-1133">Transmembrane helix</keyword>
<name>A0A918EZ71_9ACTN</name>